<dbReference type="GO" id="GO:0005634">
    <property type="term" value="C:nucleus"/>
    <property type="evidence" value="ECO:0007669"/>
    <property type="project" value="UniProtKB-SubCell"/>
</dbReference>
<organism evidence="13 14">
    <name type="scientific">Aldrovandia affinis</name>
    <dbReference type="NCBI Taxonomy" id="143900"/>
    <lineage>
        <taxon>Eukaryota</taxon>
        <taxon>Metazoa</taxon>
        <taxon>Chordata</taxon>
        <taxon>Craniata</taxon>
        <taxon>Vertebrata</taxon>
        <taxon>Euteleostomi</taxon>
        <taxon>Actinopterygii</taxon>
        <taxon>Neopterygii</taxon>
        <taxon>Teleostei</taxon>
        <taxon>Notacanthiformes</taxon>
        <taxon>Halosauridae</taxon>
        <taxon>Aldrovandia</taxon>
    </lineage>
</organism>
<evidence type="ECO:0000256" key="4">
    <source>
        <dbReference type="ARBA" id="ARBA00022771"/>
    </source>
</evidence>
<name>A0AAD7W277_9TELE</name>
<dbReference type="AlphaFoldDB" id="A0AAD7W277"/>
<dbReference type="GO" id="GO:0010468">
    <property type="term" value="P:regulation of gene expression"/>
    <property type="evidence" value="ECO:0007669"/>
    <property type="project" value="TreeGrafter"/>
</dbReference>
<evidence type="ECO:0000256" key="11">
    <source>
        <dbReference type="SAM" id="MobiDB-lite"/>
    </source>
</evidence>
<keyword evidence="8" id="KW-0804">Transcription</keyword>
<dbReference type="SUPFAM" id="SSF57667">
    <property type="entry name" value="beta-beta-alpha zinc fingers"/>
    <property type="match status" value="3"/>
</dbReference>
<feature type="compositionally biased region" description="Pro residues" evidence="11">
    <location>
        <begin position="398"/>
        <end position="410"/>
    </location>
</feature>
<evidence type="ECO:0000256" key="10">
    <source>
        <dbReference type="PROSITE-ProRule" id="PRU00042"/>
    </source>
</evidence>
<reference evidence="13" key="1">
    <citation type="journal article" date="2023" name="Science">
        <title>Genome structures resolve the early diversification of teleost fishes.</title>
        <authorList>
            <person name="Parey E."/>
            <person name="Louis A."/>
            <person name="Montfort J."/>
            <person name="Bouchez O."/>
            <person name="Roques C."/>
            <person name="Iampietro C."/>
            <person name="Lluch J."/>
            <person name="Castinel A."/>
            <person name="Donnadieu C."/>
            <person name="Desvignes T."/>
            <person name="Floi Bucao C."/>
            <person name="Jouanno E."/>
            <person name="Wen M."/>
            <person name="Mejri S."/>
            <person name="Dirks R."/>
            <person name="Jansen H."/>
            <person name="Henkel C."/>
            <person name="Chen W.J."/>
            <person name="Zahm M."/>
            <person name="Cabau C."/>
            <person name="Klopp C."/>
            <person name="Thompson A.W."/>
            <person name="Robinson-Rechavi M."/>
            <person name="Braasch I."/>
            <person name="Lecointre G."/>
            <person name="Bobe J."/>
            <person name="Postlethwait J.H."/>
            <person name="Berthelot C."/>
            <person name="Roest Crollius H."/>
            <person name="Guiguen Y."/>
        </authorList>
    </citation>
    <scope>NUCLEOTIDE SEQUENCE</scope>
    <source>
        <strain evidence="13">NC1722</strain>
    </source>
</reference>
<sequence length="619" mass="65605">MTSKRAYCDEVGVSGMISPNSLNSINAGSSRKQGTLGSPMRNSGQCFELKGEKIELVQPVFCETKLSISSLKIRLAPTIQNTLATAVDSLLNEMAAVLDDAMTKTQQELVTRDQENLRLKLRLEVSEGELKALQECLCSAQKIIDQLPVSFPGLATLGPQDFASSPGPCASVGSTNAMHRESTQSFSRQHADGRDAPCLHACSAELGGSFNDAAMRGFGPGDEPKVCPLSIQADGTVTNHLLDTFATSSPSHWPNVSRPASDECASEQRVRHSVQEERGASPSGPGSRDRVEIKQEREQGAGPQGHGAGAGDAGVAGGRGAECEQTAQNVAELGYIHVVEEEDASRSRPSRPSPPSQQGPPRGSGDPKPQPDNNNSPQNPAAQPGTRPGPATSWRGPPTHPPTSTPPPSGRRPAADPAGGERPHLCLECGKTFRLISSLKKHVRIHTGEKPYPCGVCGRCFRESGALKTHQRIHTGEKPYSCADCGTSFRHLDGLRKHRRTHTGEKPYACAVCGKRLSRLQHLKHHQRIHTGERPCRCPHCHKSFKEPAALRKHLRTHREEPGAGGGAGGGAGAGGAAGSLAGGGANINRLLYPTLPPTQMGLGAWGPDGEDAGVMHCV</sequence>
<keyword evidence="3" id="KW-0677">Repeat</keyword>
<feature type="region of interest" description="Disordered" evidence="11">
    <location>
        <begin position="341"/>
        <end position="423"/>
    </location>
</feature>
<dbReference type="FunFam" id="3.30.160.60:FF:000557">
    <property type="entry name" value="zinc finger and SCAN domain-containing protein 29"/>
    <property type="match status" value="1"/>
</dbReference>
<accession>A0AAD7W277</accession>
<evidence type="ECO:0000256" key="3">
    <source>
        <dbReference type="ARBA" id="ARBA00022737"/>
    </source>
</evidence>
<dbReference type="PROSITE" id="PS50157">
    <property type="entry name" value="ZINC_FINGER_C2H2_2"/>
    <property type="match status" value="5"/>
</dbReference>
<protein>
    <recommendedName>
        <fullName evidence="12">C2H2-type domain-containing protein</fullName>
    </recommendedName>
</protein>
<dbReference type="FunFam" id="3.30.160.60:FF:000100">
    <property type="entry name" value="Zinc finger 45-like"/>
    <property type="match status" value="1"/>
</dbReference>
<feature type="domain" description="C2H2-type" evidence="12">
    <location>
        <begin position="452"/>
        <end position="479"/>
    </location>
</feature>
<feature type="compositionally biased region" description="Low complexity" evidence="11">
    <location>
        <begin position="359"/>
        <end position="384"/>
    </location>
</feature>
<feature type="domain" description="C2H2-type" evidence="12">
    <location>
        <begin position="508"/>
        <end position="535"/>
    </location>
</feature>
<feature type="domain" description="C2H2-type" evidence="12">
    <location>
        <begin position="480"/>
        <end position="507"/>
    </location>
</feature>
<dbReference type="Proteomes" id="UP001221898">
    <property type="component" value="Unassembled WGS sequence"/>
</dbReference>
<feature type="compositionally biased region" description="Basic and acidic residues" evidence="11">
    <location>
        <begin position="287"/>
        <end position="299"/>
    </location>
</feature>
<evidence type="ECO:0000256" key="1">
    <source>
        <dbReference type="ARBA" id="ARBA00004123"/>
    </source>
</evidence>
<evidence type="ECO:0000256" key="6">
    <source>
        <dbReference type="ARBA" id="ARBA00023015"/>
    </source>
</evidence>
<dbReference type="Gene3D" id="3.30.160.60">
    <property type="entry name" value="Classic Zinc Finger"/>
    <property type="match status" value="5"/>
</dbReference>
<dbReference type="InterPro" id="IPR036236">
    <property type="entry name" value="Znf_C2H2_sf"/>
</dbReference>
<dbReference type="InterPro" id="IPR050331">
    <property type="entry name" value="Zinc_finger"/>
</dbReference>
<evidence type="ECO:0000256" key="8">
    <source>
        <dbReference type="ARBA" id="ARBA00023163"/>
    </source>
</evidence>
<dbReference type="GO" id="GO:0003677">
    <property type="term" value="F:DNA binding"/>
    <property type="evidence" value="ECO:0007669"/>
    <property type="project" value="UniProtKB-KW"/>
</dbReference>
<keyword evidence="6" id="KW-0805">Transcription regulation</keyword>
<feature type="compositionally biased region" description="Basic and acidic residues" evidence="11">
    <location>
        <begin position="266"/>
        <end position="279"/>
    </location>
</feature>
<gene>
    <name evidence="13" type="ORF">AAFF_G00272720</name>
</gene>
<evidence type="ECO:0000256" key="9">
    <source>
        <dbReference type="ARBA" id="ARBA00023242"/>
    </source>
</evidence>
<comment type="subcellular location">
    <subcellularLocation>
        <location evidence="1">Nucleus</location>
    </subcellularLocation>
</comment>
<dbReference type="GO" id="GO:0008270">
    <property type="term" value="F:zinc ion binding"/>
    <property type="evidence" value="ECO:0007669"/>
    <property type="project" value="UniProtKB-KW"/>
</dbReference>
<dbReference type="PANTHER" id="PTHR16515:SF57">
    <property type="entry name" value="ZINC FINGER PROTEIN 154-LIKE"/>
    <property type="match status" value="1"/>
</dbReference>
<dbReference type="InterPro" id="IPR013087">
    <property type="entry name" value="Znf_C2H2_type"/>
</dbReference>
<dbReference type="FunFam" id="3.30.160.60:FF:002343">
    <property type="entry name" value="Zinc finger protein 33A"/>
    <property type="match status" value="1"/>
</dbReference>
<evidence type="ECO:0000259" key="12">
    <source>
        <dbReference type="PROSITE" id="PS50157"/>
    </source>
</evidence>
<keyword evidence="4 10" id="KW-0863">Zinc-finger</keyword>
<evidence type="ECO:0000313" key="14">
    <source>
        <dbReference type="Proteomes" id="UP001221898"/>
    </source>
</evidence>
<feature type="compositionally biased region" description="Gly residues" evidence="11">
    <location>
        <begin position="302"/>
        <end position="320"/>
    </location>
</feature>
<feature type="domain" description="C2H2-type" evidence="12">
    <location>
        <begin position="536"/>
        <end position="563"/>
    </location>
</feature>
<feature type="domain" description="C2H2-type" evidence="12">
    <location>
        <begin position="424"/>
        <end position="451"/>
    </location>
</feature>
<feature type="region of interest" description="Disordered" evidence="11">
    <location>
        <begin position="247"/>
        <end position="321"/>
    </location>
</feature>
<keyword evidence="2" id="KW-0479">Metal-binding</keyword>
<dbReference type="FunFam" id="3.30.160.60:FF:001344">
    <property type="entry name" value="Zinc finger protein 16 like"/>
    <property type="match status" value="1"/>
</dbReference>
<keyword evidence="7" id="KW-0238">DNA-binding</keyword>
<dbReference type="SMART" id="SM00355">
    <property type="entry name" value="ZnF_C2H2"/>
    <property type="match status" value="5"/>
</dbReference>
<dbReference type="PROSITE" id="PS00028">
    <property type="entry name" value="ZINC_FINGER_C2H2_1"/>
    <property type="match status" value="5"/>
</dbReference>
<dbReference type="FunFam" id="3.30.160.60:FF:000054">
    <property type="entry name" value="Zinc finger protein 711"/>
    <property type="match status" value="1"/>
</dbReference>
<dbReference type="PANTHER" id="PTHR16515">
    <property type="entry name" value="PR DOMAIN ZINC FINGER PROTEIN"/>
    <property type="match status" value="1"/>
</dbReference>
<evidence type="ECO:0000256" key="2">
    <source>
        <dbReference type="ARBA" id="ARBA00022723"/>
    </source>
</evidence>
<keyword evidence="14" id="KW-1185">Reference proteome</keyword>
<dbReference type="EMBL" id="JAINUG010000379">
    <property type="protein sequence ID" value="KAJ8372948.1"/>
    <property type="molecule type" value="Genomic_DNA"/>
</dbReference>
<evidence type="ECO:0000256" key="7">
    <source>
        <dbReference type="ARBA" id="ARBA00023125"/>
    </source>
</evidence>
<dbReference type="Pfam" id="PF00096">
    <property type="entry name" value="zf-C2H2"/>
    <property type="match status" value="5"/>
</dbReference>
<keyword evidence="9" id="KW-0539">Nucleus</keyword>
<evidence type="ECO:0000256" key="5">
    <source>
        <dbReference type="ARBA" id="ARBA00022833"/>
    </source>
</evidence>
<evidence type="ECO:0000313" key="13">
    <source>
        <dbReference type="EMBL" id="KAJ8372948.1"/>
    </source>
</evidence>
<keyword evidence="5" id="KW-0862">Zinc</keyword>
<comment type="caution">
    <text evidence="13">The sequence shown here is derived from an EMBL/GenBank/DDBJ whole genome shotgun (WGS) entry which is preliminary data.</text>
</comment>
<proteinExistence type="predicted"/>